<evidence type="ECO:0000313" key="2">
    <source>
        <dbReference type="EMBL" id="MBK2303245.1"/>
    </source>
</evidence>
<accession>A0ABS1GEG9</accession>
<keyword evidence="1" id="KW-0732">Signal</keyword>
<keyword evidence="3" id="KW-1185">Reference proteome</keyword>
<protein>
    <recommendedName>
        <fullName evidence="4">Lipoprotein</fullName>
    </recommendedName>
</protein>
<evidence type="ECO:0008006" key="4">
    <source>
        <dbReference type="Google" id="ProtNLM"/>
    </source>
</evidence>
<reference evidence="2 3" key="1">
    <citation type="submission" date="2020-08" db="EMBL/GenBank/DDBJ databases">
        <title>Comparative genomics of Francisella species.</title>
        <authorList>
            <person name="Sahl J."/>
            <person name="Sjodin A."/>
            <person name="Wagner D."/>
            <person name="Forsman M."/>
        </authorList>
    </citation>
    <scope>NUCLEOTIDE SEQUENCE [LARGE SCALE GENOMIC DNA]</scope>
    <source>
        <strain evidence="2 3">F1093</strain>
    </source>
</reference>
<dbReference type="Proteomes" id="UP000760407">
    <property type="component" value="Unassembled WGS sequence"/>
</dbReference>
<evidence type="ECO:0000256" key="1">
    <source>
        <dbReference type="SAM" id="SignalP"/>
    </source>
</evidence>
<gene>
    <name evidence="2" type="ORF">IBE52_09995</name>
</gene>
<dbReference type="PROSITE" id="PS51257">
    <property type="entry name" value="PROKAR_LIPOPROTEIN"/>
    <property type="match status" value="1"/>
</dbReference>
<dbReference type="RefSeq" id="WP_200150521.1">
    <property type="nucleotide sequence ID" value="NZ_JACTRU010000001.1"/>
</dbReference>
<organism evidence="2 3">
    <name type="scientific">Francisella philomiragia</name>
    <dbReference type="NCBI Taxonomy" id="28110"/>
    <lineage>
        <taxon>Bacteria</taxon>
        <taxon>Pseudomonadati</taxon>
        <taxon>Pseudomonadota</taxon>
        <taxon>Gammaproteobacteria</taxon>
        <taxon>Thiotrichales</taxon>
        <taxon>Francisellaceae</taxon>
        <taxon>Francisella</taxon>
    </lineage>
</organism>
<dbReference type="EMBL" id="JACTSG010000007">
    <property type="protein sequence ID" value="MBK2303245.1"/>
    <property type="molecule type" value="Genomic_DNA"/>
</dbReference>
<feature type="signal peptide" evidence="1">
    <location>
        <begin position="1"/>
        <end position="18"/>
    </location>
</feature>
<proteinExistence type="predicted"/>
<name>A0ABS1GEG9_9GAMM</name>
<evidence type="ECO:0000313" key="3">
    <source>
        <dbReference type="Proteomes" id="UP000760407"/>
    </source>
</evidence>
<comment type="caution">
    <text evidence="2">The sequence shown here is derived from an EMBL/GenBank/DDBJ whole genome shotgun (WGS) entry which is preliminary data.</text>
</comment>
<sequence>MKKIITLIVLSVFLIACSNEKCNKAVENSPNKTSLIQFVVMKDMCDSKFNMNMPVINIIKESVNDGDKNLSYCSDKDLLKAVRSLDEYKSLYKQGTDRLNNGMVFGFENMCKSMNQMASSGNFR</sequence>
<feature type="chain" id="PRO_5045362543" description="Lipoprotein" evidence="1">
    <location>
        <begin position="19"/>
        <end position="124"/>
    </location>
</feature>